<dbReference type="InterPro" id="IPR035089">
    <property type="entry name" value="Phage_sheath_subtilisin"/>
</dbReference>
<evidence type="ECO:0000256" key="7">
    <source>
        <dbReference type="ARBA" id="ARBA00023296"/>
    </source>
</evidence>
<evidence type="ECO:0000313" key="14">
    <source>
        <dbReference type="Proteomes" id="UP000240804"/>
    </source>
</evidence>
<dbReference type="Pfam" id="PF04984">
    <property type="entry name" value="Phage_sheath_1"/>
    <property type="match status" value="1"/>
</dbReference>
<sequence length="807" mass="83640">MASQVSPGIVLKERDLSNAVIVGASTITAGVASTFQKGPIGKPTNISSQKELLAIFGAPAEENAEDWFVASEFLNYGGRLNVVRASTGVNSATDTGASVVVKNDEDWQSGNGSGNFLVARTAGTWANGLKVVFVDRGADQYVTLSNTPATIAMGDTLTFVGGKTGSVYSWDAASKTAAVILDDPSSRLTTADALDSPETGIAATLGTFVAGTGYQSAAAVAASGGTGAGLTIDTTVSVGEIVTFGAGPGGSSYITQNNLNLTGGTGTGATVNVTAVGGSVSSIAIADAGTGYTVGDVLTVDAGDSNATLTVSTVEGGVTSAVVNNAGVGYVVGDVLTISGGGGDATFEIATVVDGQITISAVRDWYTTTEISGTGLTLSSIGPRPGTSQFASEKGLKYDEIHAAVIDVTGNFTGAANTVVERILYGSKLTDGRSSEGASNYFKDLINDQSVAFFNGTAPAANWNPSSTGAGSALGVASSTLSSGDAFQLVGKSETAMAGGADDYAYTAAEIETAFDEFADTELVEINFLLMGGSLSTEIDTKAKANKVLSIASARKDCVAFVSPHKANQVGTAGVLTAFQQKENTLNFFNGMTSTSYAVFDSGYKYYYDRFNDKYRYIPCNGDVAGLCVNTSTLLDDWYSPAGVNRGSLRNAIKLAYNPSKADRDELYQARINPVVIFPGSGVTLFGDKTALASPSAFDRINVRRLFLNLEKRVGDLAKQVLFEQNDATTRSSFASAVNSYLSEVQARRGVTDFLVVCDESNNTPDVIDRNEFVAELFIKPTRSINYITVTFTATKTGVSFAEVVGR</sequence>
<evidence type="ECO:0000259" key="8">
    <source>
        <dbReference type="Pfam" id="PF04984"/>
    </source>
</evidence>
<keyword evidence="2" id="KW-1162">Viral penetration into host cytoplasm</keyword>
<keyword evidence="13" id="KW-1185">Reference proteome</keyword>
<protein>
    <submittedName>
        <fullName evidence="11">Tail sheath monomer</fullName>
    </submittedName>
</protein>
<evidence type="ECO:0000259" key="9">
    <source>
        <dbReference type="Pfam" id="PF17482"/>
    </source>
</evidence>
<evidence type="ECO:0000256" key="2">
    <source>
        <dbReference type="ARBA" id="ARBA00022595"/>
    </source>
</evidence>
<keyword evidence="3" id="KW-1227">Viral tail protein</keyword>
<comment type="similarity">
    <text evidence="1">Belongs to the myoviridae tail sheath protein family.</text>
</comment>
<evidence type="ECO:0000256" key="5">
    <source>
        <dbReference type="ARBA" id="ARBA00023003"/>
    </source>
</evidence>
<dbReference type="InterPro" id="IPR052042">
    <property type="entry name" value="Tail_sheath_structural"/>
</dbReference>
<dbReference type="EMBL" id="KU686197">
    <property type="protein sequence ID" value="AOV58641.1"/>
    <property type="molecule type" value="Genomic_DNA"/>
</dbReference>
<evidence type="ECO:0000313" key="12">
    <source>
        <dbReference type="EMBL" id="AOV59119.1"/>
    </source>
</evidence>
<dbReference type="GO" id="GO:0099000">
    <property type="term" value="P:symbiont genome ejection through host cell envelope, contractile tail mechanism"/>
    <property type="evidence" value="ECO:0007669"/>
    <property type="project" value="UniProtKB-KW"/>
</dbReference>
<evidence type="ECO:0000256" key="1">
    <source>
        <dbReference type="ARBA" id="ARBA00008005"/>
    </source>
</evidence>
<accession>A0A1D8KJN8</accession>
<dbReference type="Pfam" id="PF17482">
    <property type="entry name" value="Phage_sheath_1C"/>
    <property type="match status" value="1"/>
</dbReference>
<dbReference type="Gene3D" id="3.40.50.11780">
    <property type="match status" value="2"/>
</dbReference>
<keyword evidence="5" id="KW-0946">Virion</keyword>
<keyword evidence="5" id="KW-1229">Viral tail sheath protein</keyword>
<dbReference type="PANTHER" id="PTHR35861">
    <property type="match status" value="1"/>
</dbReference>
<reference evidence="13 14" key="1">
    <citation type="journal article" date="2016" name="Virology">
        <title>The genomic content and context of auxiliary metabolic genes in marine cyanomyoviruses.</title>
        <authorList>
            <person name="Crummett L.T."/>
            <person name="Puxty R.J."/>
            <person name="Weihe C."/>
            <person name="Marston M.F."/>
            <person name="Martiny J.B."/>
        </authorList>
    </citation>
    <scope>NUCLEOTIDE SEQUENCE [LARGE SCALE GENOMIC DNA]</scope>
    <source>
        <strain evidence="10">0808SB25</strain>
        <strain evidence="11">0910TB04</strain>
        <strain evidence="12">1010CC42</strain>
    </source>
</reference>
<dbReference type="Proteomes" id="UP000240804">
    <property type="component" value="Segment"/>
</dbReference>
<dbReference type="PANTHER" id="PTHR35861:SF1">
    <property type="entry name" value="PHAGE TAIL SHEATH PROTEIN"/>
    <property type="match status" value="1"/>
</dbReference>
<dbReference type="RefSeq" id="YP_009321399.1">
    <property type="nucleotide sequence ID" value="NC_031906.1"/>
</dbReference>
<evidence type="ECO:0000256" key="3">
    <source>
        <dbReference type="ARBA" id="ARBA00022732"/>
    </source>
</evidence>
<keyword evidence="6" id="KW-1171">Viral genome ejection through host cell envelope</keyword>
<dbReference type="KEGG" id="vg:30306426"/>
<proteinExistence type="inferred from homology"/>
<organism evidence="11 14">
    <name type="scientific">Synechococcus phage S-CAM3</name>
    <dbReference type="NCBI Taxonomy" id="1883366"/>
    <lineage>
        <taxon>Viruses</taxon>
        <taxon>Duplodnaviria</taxon>
        <taxon>Heunggongvirae</taxon>
        <taxon>Uroviricota</taxon>
        <taxon>Caudoviricetes</taxon>
        <taxon>Pantevenvirales</taxon>
        <taxon>Kyanoviridae</taxon>
        <taxon>Charybdisvirus</taxon>
        <taxon>Charybdisvirus scam3</taxon>
    </lineage>
</organism>
<dbReference type="GO" id="GO:0098027">
    <property type="term" value="C:virus tail, sheath"/>
    <property type="evidence" value="ECO:0007669"/>
    <property type="project" value="UniProtKB-KW"/>
</dbReference>
<dbReference type="InterPro" id="IPR020287">
    <property type="entry name" value="Tail_sheath_C"/>
</dbReference>
<dbReference type="Proteomes" id="UP000240920">
    <property type="component" value="Segment"/>
</dbReference>
<dbReference type="EMBL" id="KU686199">
    <property type="protein sequence ID" value="AOV59119.1"/>
    <property type="molecule type" value="Genomic_DNA"/>
</dbReference>
<name>A0A1D8KJN8_9CAUD</name>
<evidence type="ECO:0000313" key="11">
    <source>
        <dbReference type="EMBL" id="AOV58880.1"/>
    </source>
</evidence>
<evidence type="ECO:0000256" key="4">
    <source>
        <dbReference type="ARBA" id="ARBA00022766"/>
    </source>
</evidence>
<dbReference type="GeneID" id="30306426"/>
<keyword evidence="4" id="KW-1242">Viral contractile tail ejection system</keyword>
<feature type="domain" description="Tail sheath protein C-terminal" evidence="9">
    <location>
        <begin position="694"/>
        <end position="795"/>
    </location>
</feature>
<evidence type="ECO:0000313" key="10">
    <source>
        <dbReference type="EMBL" id="AOV58641.1"/>
    </source>
</evidence>
<evidence type="ECO:0000313" key="13">
    <source>
        <dbReference type="Proteomes" id="UP000204537"/>
    </source>
</evidence>
<dbReference type="Proteomes" id="UP000204537">
    <property type="component" value="Segment"/>
</dbReference>
<evidence type="ECO:0000256" key="6">
    <source>
        <dbReference type="ARBA" id="ARBA00023009"/>
    </source>
</evidence>
<dbReference type="OrthoDB" id="879at10239"/>
<keyword evidence="7" id="KW-1160">Virus entry into host cell</keyword>
<gene>
    <name evidence="12" type="ORF">C421010_136</name>
    <name evidence="10" type="ORF">S250808_136</name>
    <name evidence="11" type="ORF">T040910_136</name>
</gene>
<dbReference type="EMBL" id="KU686198">
    <property type="protein sequence ID" value="AOV58880.1"/>
    <property type="molecule type" value="Genomic_DNA"/>
</dbReference>
<feature type="domain" description="Tail sheath protein subtilisin-like" evidence="8">
    <location>
        <begin position="506"/>
        <end position="691"/>
    </location>
</feature>